<dbReference type="InterPro" id="IPR011008">
    <property type="entry name" value="Dimeric_a/b-barrel"/>
</dbReference>
<dbReference type="Pfam" id="PF03992">
    <property type="entry name" value="ABM"/>
    <property type="match status" value="1"/>
</dbReference>
<dbReference type="OrthoDB" id="9812192at2"/>
<feature type="domain" description="ABM" evidence="1">
    <location>
        <begin position="2"/>
        <end position="98"/>
    </location>
</feature>
<dbReference type="Proteomes" id="UP000319449">
    <property type="component" value="Unassembled WGS sequence"/>
</dbReference>
<keyword evidence="2" id="KW-0560">Oxidoreductase</keyword>
<dbReference type="Gene3D" id="3.30.70.100">
    <property type="match status" value="1"/>
</dbReference>
<protein>
    <submittedName>
        <fullName evidence="2">Quinol monooxygenase YgiN</fullName>
    </submittedName>
</protein>
<dbReference type="InterPro" id="IPR050744">
    <property type="entry name" value="AI-2_Isomerase_LsrG"/>
</dbReference>
<dbReference type="AlphaFoldDB" id="A0A562V8G5"/>
<sequence length="101" mass="11506">MIIVQATIRVKDGRRAEFLEIFKSNVPKVRAENGCIEYAPTIDFDMNIPAQQLDENVVTIIEKWQSPEALTAHFGAPHMLDYRQKVKDLVESVSLKVLHEA</sequence>
<dbReference type="PANTHER" id="PTHR33336">
    <property type="entry name" value="QUINOL MONOOXYGENASE YGIN-RELATED"/>
    <property type="match status" value="1"/>
</dbReference>
<dbReference type="PROSITE" id="PS51725">
    <property type="entry name" value="ABM"/>
    <property type="match status" value="1"/>
</dbReference>
<proteinExistence type="predicted"/>
<organism evidence="2 3">
    <name type="scientific">Geobacter argillaceus</name>
    <dbReference type="NCBI Taxonomy" id="345631"/>
    <lineage>
        <taxon>Bacteria</taxon>
        <taxon>Pseudomonadati</taxon>
        <taxon>Thermodesulfobacteriota</taxon>
        <taxon>Desulfuromonadia</taxon>
        <taxon>Geobacterales</taxon>
        <taxon>Geobacteraceae</taxon>
        <taxon>Geobacter</taxon>
    </lineage>
</organism>
<name>A0A562V8G5_9BACT</name>
<keyword evidence="3" id="KW-1185">Reference proteome</keyword>
<evidence type="ECO:0000313" key="3">
    <source>
        <dbReference type="Proteomes" id="UP000319449"/>
    </source>
</evidence>
<gene>
    <name evidence="2" type="ORF">JN12_03598</name>
</gene>
<accession>A0A562V8G5</accession>
<comment type="caution">
    <text evidence="2">The sequence shown here is derived from an EMBL/GenBank/DDBJ whole genome shotgun (WGS) entry which is preliminary data.</text>
</comment>
<dbReference type="EMBL" id="VLLN01000032">
    <property type="protein sequence ID" value="TWJ14027.1"/>
    <property type="molecule type" value="Genomic_DNA"/>
</dbReference>
<evidence type="ECO:0000313" key="2">
    <source>
        <dbReference type="EMBL" id="TWJ14027.1"/>
    </source>
</evidence>
<evidence type="ECO:0000259" key="1">
    <source>
        <dbReference type="PROSITE" id="PS51725"/>
    </source>
</evidence>
<dbReference type="PANTHER" id="PTHR33336:SF3">
    <property type="entry name" value="ABM DOMAIN-CONTAINING PROTEIN"/>
    <property type="match status" value="1"/>
</dbReference>
<dbReference type="RefSeq" id="WP_145025347.1">
    <property type="nucleotide sequence ID" value="NZ_VLLN01000032.1"/>
</dbReference>
<dbReference type="SUPFAM" id="SSF54909">
    <property type="entry name" value="Dimeric alpha+beta barrel"/>
    <property type="match status" value="1"/>
</dbReference>
<dbReference type="InterPro" id="IPR007138">
    <property type="entry name" value="ABM_dom"/>
</dbReference>
<dbReference type="GO" id="GO:0004497">
    <property type="term" value="F:monooxygenase activity"/>
    <property type="evidence" value="ECO:0007669"/>
    <property type="project" value="UniProtKB-KW"/>
</dbReference>
<keyword evidence="2" id="KW-0503">Monooxygenase</keyword>
<reference evidence="2 3" key="1">
    <citation type="submission" date="2019-07" db="EMBL/GenBank/DDBJ databases">
        <title>Genomic Encyclopedia of Archaeal and Bacterial Type Strains, Phase II (KMG-II): from individual species to whole genera.</title>
        <authorList>
            <person name="Goeker M."/>
        </authorList>
    </citation>
    <scope>NUCLEOTIDE SEQUENCE [LARGE SCALE GENOMIC DNA]</scope>
    <source>
        <strain evidence="2 3">ATCC BAA-1139</strain>
    </source>
</reference>